<keyword evidence="3" id="KW-1185">Reference proteome</keyword>
<keyword evidence="2" id="KW-0418">Kinase</keyword>
<sequence>MVAHVGDFGLARFLFEASDSSSQSQTISAGLRGSIGYIPPEYGMGGQVSVLGDTYSFGILLLEMFTGKRPTDDMFTEGLSIHQFAAMAMPDHAMDIIDPSLLIVRDDADGEDEIYNNDIRARPVRSYHDGSPVLATRLEECLVSVMEIGLSCSAMLPSERIQMDVVVNKMKAARDSYLNLRRRS</sequence>
<dbReference type="GO" id="GO:0016020">
    <property type="term" value="C:membrane"/>
    <property type="evidence" value="ECO:0007669"/>
    <property type="project" value="TreeGrafter"/>
</dbReference>
<dbReference type="GO" id="GO:0005524">
    <property type="term" value="F:ATP binding"/>
    <property type="evidence" value="ECO:0007669"/>
    <property type="project" value="InterPro"/>
</dbReference>
<dbReference type="GO" id="GO:0004672">
    <property type="term" value="F:protein kinase activity"/>
    <property type="evidence" value="ECO:0007669"/>
    <property type="project" value="InterPro"/>
</dbReference>
<dbReference type="Proteomes" id="UP000250321">
    <property type="component" value="Unassembled WGS sequence"/>
</dbReference>
<proteinExistence type="predicted"/>
<keyword evidence="2" id="KW-0675">Receptor</keyword>
<dbReference type="PANTHER" id="PTHR48055">
    <property type="entry name" value="LEUCINE-RICH REPEAT RECEPTOR PROTEIN KINASE EMS1"/>
    <property type="match status" value="1"/>
</dbReference>
<dbReference type="Pfam" id="PF07714">
    <property type="entry name" value="PK_Tyr_Ser-Thr"/>
    <property type="match status" value="1"/>
</dbReference>
<reference evidence="2 3" key="1">
    <citation type="submission" date="2018-02" db="EMBL/GenBank/DDBJ databases">
        <title>Draft genome of wild Prunus yedoensis var. nudiflora.</title>
        <authorList>
            <person name="Baek S."/>
            <person name="Kim J.-H."/>
            <person name="Choi K."/>
            <person name="Kim G.-B."/>
            <person name="Cho A."/>
            <person name="Jang H."/>
            <person name="Shin C.-H."/>
            <person name="Yu H.-J."/>
            <person name="Mun J.-H."/>
        </authorList>
    </citation>
    <scope>NUCLEOTIDE SEQUENCE [LARGE SCALE GENOMIC DNA]</scope>
    <source>
        <strain evidence="3">cv. Jeju island</strain>
        <tissue evidence="2">Leaf</tissue>
    </source>
</reference>
<dbReference type="EMBL" id="PJQY01003801">
    <property type="protein sequence ID" value="PQM34529.1"/>
    <property type="molecule type" value="Genomic_DNA"/>
</dbReference>
<dbReference type="InterPro" id="IPR001245">
    <property type="entry name" value="Ser-Thr/Tyr_kinase_cat_dom"/>
</dbReference>
<evidence type="ECO:0000313" key="3">
    <source>
        <dbReference type="Proteomes" id="UP000250321"/>
    </source>
</evidence>
<dbReference type="AlphaFoldDB" id="A0A314UHY6"/>
<feature type="domain" description="Protein kinase" evidence="1">
    <location>
        <begin position="1"/>
        <end position="178"/>
    </location>
</feature>
<evidence type="ECO:0000259" key="1">
    <source>
        <dbReference type="PROSITE" id="PS50011"/>
    </source>
</evidence>
<dbReference type="SUPFAM" id="SSF56112">
    <property type="entry name" value="Protein kinase-like (PK-like)"/>
    <property type="match status" value="1"/>
</dbReference>
<keyword evidence="2" id="KW-0808">Transferase</keyword>
<dbReference type="Gene3D" id="1.10.510.10">
    <property type="entry name" value="Transferase(Phosphotransferase) domain 1"/>
    <property type="match status" value="1"/>
</dbReference>
<organism evidence="2 3">
    <name type="scientific">Prunus yedoensis var. nudiflora</name>
    <dbReference type="NCBI Taxonomy" id="2094558"/>
    <lineage>
        <taxon>Eukaryota</taxon>
        <taxon>Viridiplantae</taxon>
        <taxon>Streptophyta</taxon>
        <taxon>Embryophyta</taxon>
        <taxon>Tracheophyta</taxon>
        <taxon>Spermatophyta</taxon>
        <taxon>Magnoliopsida</taxon>
        <taxon>eudicotyledons</taxon>
        <taxon>Gunneridae</taxon>
        <taxon>Pentapetalae</taxon>
        <taxon>rosids</taxon>
        <taxon>fabids</taxon>
        <taxon>Rosales</taxon>
        <taxon>Rosaceae</taxon>
        <taxon>Amygdaloideae</taxon>
        <taxon>Amygdaleae</taxon>
        <taxon>Prunus</taxon>
    </lineage>
</organism>
<dbReference type="InterPro" id="IPR051564">
    <property type="entry name" value="LRR_receptor-like_kinase"/>
</dbReference>
<dbReference type="InterPro" id="IPR000719">
    <property type="entry name" value="Prot_kinase_dom"/>
</dbReference>
<dbReference type="PANTHER" id="PTHR48055:SF55">
    <property type="entry name" value="PROTEIN KINASE DOMAIN-CONTAINING PROTEIN"/>
    <property type="match status" value="1"/>
</dbReference>
<name>A0A314UHY6_PRUYE</name>
<dbReference type="OrthoDB" id="1103805at2759"/>
<protein>
    <submittedName>
        <fullName evidence="2">Putative LRR receptor-like serine/threonine-protein kinase</fullName>
    </submittedName>
</protein>
<dbReference type="InterPro" id="IPR011009">
    <property type="entry name" value="Kinase-like_dom_sf"/>
</dbReference>
<gene>
    <name evidence="2" type="ORF">Pyn_38443</name>
</gene>
<dbReference type="STRING" id="2094558.A0A314UHY6"/>
<dbReference type="PROSITE" id="PS50011">
    <property type="entry name" value="PROTEIN_KINASE_DOM"/>
    <property type="match status" value="1"/>
</dbReference>
<accession>A0A314UHY6</accession>
<evidence type="ECO:0000313" key="2">
    <source>
        <dbReference type="EMBL" id="PQM34529.1"/>
    </source>
</evidence>
<comment type="caution">
    <text evidence="2">The sequence shown here is derived from an EMBL/GenBank/DDBJ whole genome shotgun (WGS) entry which is preliminary data.</text>
</comment>